<dbReference type="STRING" id="93625.A0A409XTC1"/>
<reference evidence="1 2" key="1">
    <citation type="journal article" date="2018" name="Evol. Lett.">
        <title>Horizontal gene cluster transfer increased hallucinogenic mushroom diversity.</title>
        <authorList>
            <person name="Reynolds H.T."/>
            <person name="Vijayakumar V."/>
            <person name="Gluck-Thaler E."/>
            <person name="Korotkin H.B."/>
            <person name="Matheny P.B."/>
            <person name="Slot J.C."/>
        </authorList>
    </citation>
    <scope>NUCLEOTIDE SEQUENCE [LARGE SCALE GENOMIC DNA]</scope>
    <source>
        <strain evidence="1 2">2631</strain>
    </source>
</reference>
<proteinExistence type="predicted"/>
<dbReference type="Proteomes" id="UP000283269">
    <property type="component" value="Unassembled WGS sequence"/>
</dbReference>
<sequence>MPLVSQSDPGSENYGIAKAHTTCRNRHDPSLSGTIQHRWMLKKKNIKPEISWSQMRQRFTPGFEDLLEAGVVNDWYDINCPLDLLVFRWIFIPFLQKELDAWADRINNSCKHANHNKILPHGIHVEQAAIDYVQQEFAPPEDPVFLLIHVEQAAIDYVQQEFAPPEDPVFLLVPPKFKNMLEFFMRVWEAQW</sequence>
<comment type="caution">
    <text evidence="1">The sequence shown here is derived from an EMBL/GenBank/DDBJ whole genome shotgun (WGS) entry which is preliminary data.</text>
</comment>
<organism evidence="1 2">
    <name type="scientific">Psilocybe cyanescens</name>
    <dbReference type="NCBI Taxonomy" id="93625"/>
    <lineage>
        <taxon>Eukaryota</taxon>
        <taxon>Fungi</taxon>
        <taxon>Dikarya</taxon>
        <taxon>Basidiomycota</taxon>
        <taxon>Agaricomycotina</taxon>
        <taxon>Agaricomycetes</taxon>
        <taxon>Agaricomycetidae</taxon>
        <taxon>Agaricales</taxon>
        <taxon>Agaricineae</taxon>
        <taxon>Strophariaceae</taxon>
        <taxon>Psilocybe</taxon>
    </lineage>
</organism>
<dbReference type="InParanoid" id="A0A409XTC1"/>
<protein>
    <submittedName>
        <fullName evidence="1">Uncharacterized protein</fullName>
    </submittedName>
</protein>
<evidence type="ECO:0000313" key="2">
    <source>
        <dbReference type="Proteomes" id="UP000283269"/>
    </source>
</evidence>
<name>A0A409XTC1_PSICY</name>
<evidence type="ECO:0000313" key="1">
    <source>
        <dbReference type="EMBL" id="PPQ93947.1"/>
    </source>
</evidence>
<accession>A0A409XTC1</accession>
<dbReference type="EMBL" id="NHYD01000536">
    <property type="protein sequence ID" value="PPQ93947.1"/>
    <property type="molecule type" value="Genomic_DNA"/>
</dbReference>
<keyword evidence="2" id="KW-1185">Reference proteome</keyword>
<dbReference type="OrthoDB" id="5946233at2759"/>
<gene>
    <name evidence="1" type="ORF">CVT25_015839</name>
</gene>
<dbReference type="AlphaFoldDB" id="A0A409XTC1"/>